<evidence type="ECO:0000313" key="2">
    <source>
        <dbReference type="Proteomes" id="UP000297910"/>
    </source>
</evidence>
<evidence type="ECO:0000313" key="1">
    <source>
        <dbReference type="EMBL" id="TGO29394.1"/>
    </source>
</evidence>
<dbReference type="AlphaFoldDB" id="A0A4Z1FX39"/>
<name>A0A4Z1FX39_9HELO</name>
<gene>
    <name evidence="1" type="ORF">BPAE_0015g00380</name>
</gene>
<keyword evidence="2" id="KW-1185">Reference proteome</keyword>
<proteinExistence type="predicted"/>
<comment type="caution">
    <text evidence="1">The sequence shown here is derived from an EMBL/GenBank/DDBJ whole genome shotgun (WGS) entry which is preliminary data.</text>
</comment>
<protein>
    <submittedName>
        <fullName evidence="1">Uncharacterized protein</fullName>
    </submittedName>
</protein>
<dbReference type="Proteomes" id="UP000297910">
    <property type="component" value="Unassembled WGS sequence"/>
</dbReference>
<organism evidence="1 2">
    <name type="scientific">Botrytis paeoniae</name>
    <dbReference type="NCBI Taxonomy" id="278948"/>
    <lineage>
        <taxon>Eukaryota</taxon>
        <taxon>Fungi</taxon>
        <taxon>Dikarya</taxon>
        <taxon>Ascomycota</taxon>
        <taxon>Pezizomycotina</taxon>
        <taxon>Leotiomycetes</taxon>
        <taxon>Helotiales</taxon>
        <taxon>Sclerotiniaceae</taxon>
        <taxon>Botrytis</taxon>
    </lineage>
</organism>
<accession>A0A4Z1FX39</accession>
<sequence length="88" mass="9706">MSPNKQRALYYLGNSLQAPSAILINNCAVIVSEESRVRFGYILLSGESRNLRKRTSGLWSGDVKTMGFSASATSDALSLFLKKFIDIM</sequence>
<reference evidence="1 2" key="1">
    <citation type="submission" date="2017-12" db="EMBL/GenBank/DDBJ databases">
        <title>Comparative genomics of Botrytis spp.</title>
        <authorList>
            <person name="Valero-Jimenez C.A."/>
            <person name="Tapia P."/>
            <person name="Veloso J."/>
            <person name="Silva-Moreno E."/>
            <person name="Staats M."/>
            <person name="Valdes J.H."/>
            <person name="Van Kan J.A.L."/>
        </authorList>
    </citation>
    <scope>NUCLEOTIDE SEQUENCE [LARGE SCALE GENOMIC DNA]</scope>
    <source>
        <strain evidence="1 2">Bp0003</strain>
    </source>
</reference>
<dbReference type="EMBL" id="PQXI01000015">
    <property type="protein sequence ID" value="TGO29394.1"/>
    <property type="molecule type" value="Genomic_DNA"/>
</dbReference>